<evidence type="ECO:0000256" key="2">
    <source>
        <dbReference type="ARBA" id="ARBA00022490"/>
    </source>
</evidence>
<reference evidence="11" key="1">
    <citation type="submission" date="2021-03" db="EMBL/GenBank/DDBJ databases">
        <title>Alkalibacter marinus sp. nov., isolated from tidal flat sediment.</title>
        <authorList>
            <person name="Namirimu T."/>
            <person name="Yang J.-A."/>
            <person name="Yang S.-H."/>
            <person name="Kim Y.-J."/>
            <person name="Kwon K.K."/>
        </authorList>
    </citation>
    <scope>NUCLEOTIDE SEQUENCE</scope>
    <source>
        <strain evidence="11">ES005</strain>
    </source>
</reference>
<dbReference type="GO" id="GO:0006614">
    <property type="term" value="P:SRP-dependent cotranslational protein targeting to membrane"/>
    <property type="evidence" value="ECO:0007669"/>
    <property type="project" value="InterPro"/>
</dbReference>
<gene>
    <name evidence="9 11" type="primary">ftsY</name>
    <name evidence="11" type="ORF">J0B03_01130</name>
</gene>
<evidence type="ECO:0000256" key="7">
    <source>
        <dbReference type="ARBA" id="ARBA00023170"/>
    </source>
</evidence>
<dbReference type="CDD" id="cd17874">
    <property type="entry name" value="FtsY"/>
    <property type="match status" value="1"/>
</dbReference>
<dbReference type="Gene3D" id="1.20.120.140">
    <property type="entry name" value="Signal recognition particle SRP54, nucleotide-binding domain"/>
    <property type="match status" value="1"/>
</dbReference>
<dbReference type="KEGG" id="alka:J0B03_01130"/>
<dbReference type="InterPro" id="IPR000897">
    <property type="entry name" value="SRP54_GTPase_dom"/>
</dbReference>
<dbReference type="SMART" id="SM00962">
    <property type="entry name" value="SRP54"/>
    <property type="match status" value="1"/>
</dbReference>
<dbReference type="SMART" id="SM00963">
    <property type="entry name" value="SRP54_N"/>
    <property type="match status" value="1"/>
</dbReference>
<comment type="catalytic activity">
    <reaction evidence="8 9">
        <text>GTP + H2O = GDP + phosphate + H(+)</text>
        <dbReference type="Rhea" id="RHEA:19669"/>
        <dbReference type="ChEBI" id="CHEBI:15377"/>
        <dbReference type="ChEBI" id="CHEBI:15378"/>
        <dbReference type="ChEBI" id="CHEBI:37565"/>
        <dbReference type="ChEBI" id="CHEBI:43474"/>
        <dbReference type="ChEBI" id="CHEBI:58189"/>
        <dbReference type="EC" id="3.6.5.4"/>
    </reaction>
</comment>
<dbReference type="GO" id="GO:0005737">
    <property type="term" value="C:cytoplasm"/>
    <property type="evidence" value="ECO:0007669"/>
    <property type="project" value="UniProtKB-SubCell"/>
</dbReference>
<dbReference type="GO" id="GO:0005886">
    <property type="term" value="C:plasma membrane"/>
    <property type="evidence" value="ECO:0007669"/>
    <property type="project" value="UniProtKB-SubCell"/>
</dbReference>
<name>A0A975AIN7_9FIRM</name>
<feature type="domain" description="SRP54-type proteins GTP-binding" evidence="10">
    <location>
        <begin position="275"/>
        <end position="288"/>
    </location>
</feature>
<keyword evidence="12" id="KW-1185">Reference proteome</keyword>
<dbReference type="EC" id="3.6.5.4" evidence="9"/>
<dbReference type="Pfam" id="PF02881">
    <property type="entry name" value="SRP54_N"/>
    <property type="match status" value="1"/>
</dbReference>
<dbReference type="EMBL" id="CP071444">
    <property type="protein sequence ID" value="QSX08725.1"/>
    <property type="molecule type" value="Genomic_DNA"/>
</dbReference>
<dbReference type="Pfam" id="PF00448">
    <property type="entry name" value="SRP54"/>
    <property type="match status" value="1"/>
</dbReference>
<dbReference type="HAMAP" id="MF_00920">
    <property type="entry name" value="FtsY"/>
    <property type="match status" value="1"/>
</dbReference>
<dbReference type="AlphaFoldDB" id="A0A975AIN7"/>
<keyword evidence="1 9" id="KW-1003">Cell membrane</keyword>
<dbReference type="SUPFAM" id="SSF47364">
    <property type="entry name" value="Domain of the SRP/SRP receptor G-proteins"/>
    <property type="match status" value="1"/>
</dbReference>
<evidence type="ECO:0000256" key="1">
    <source>
        <dbReference type="ARBA" id="ARBA00022475"/>
    </source>
</evidence>
<evidence type="ECO:0000313" key="12">
    <source>
        <dbReference type="Proteomes" id="UP000663499"/>
    </source>
</evidence>
<dbReference type="Gene3D" id="3.40.50.300">
    <property type="entry name" value="P-loop containing nucleotide triphosphate hydrolases"/>
    <property type="match status" value="1"/>
</dbReference>
<evidence type="ECO:0000313" key="11">
    <source>
        <dbReference type="EMBL" id="QSX08725.1"/>
    </source>
</evidence>
<dbReference type="InterPro" id="IPR042101">
    <property type="entry name" value="SRP54_N_sf"/>
</dbReference>
<organism evidence="11 12">
    <name type="scientific">Alkalibacter rhizosphaerae</name>
    <dbReference type="NCBI Taxonomy" id="2815577"/>
    <lineage>
        <taxon>Bacteria</taxon>
        <taxon>Bacillati</taxon>
        <taxon>Bacillota</taxon>
        <taxon>Clostridia</taxon>
        <taxon>Eubacteriales</taxon>
        <taxon>Eubacteriaceae</taxon>
        <taxon>Alkalibacter</taxon>
    </lineage>
</organism>
<keyword evidence="7 9" id="KW-0675">Receptor</keyword>
<comment type="subcellular location">
    <subcellularLocation>
        <location evidence="9">Cell membrane</location>
        <topology evidence="9">Peripheral membrane protein</topology>
        <orientation evidence="9">Cytoplasmic side</orientation>
    </subcellularLocation>
    <subcellularLocation>
        <location evidence="9">Cytoplasm</location>
    </subcellularLocation>
</comment>
<dbReference type="SUPFAM" id="SSF52540">
    <property type="entry name" value="P-loop containing nucleoside triphosphate hydrolases"/>
    <property type="match status" value="1"/>
</dbReference>
<dbReference type="FunFam" id="1.20.120.140:FF:000002">
    <property type="entry name" value="Signal recognition particle receptor FtsY"/>
    <property type="match status" value="1"/>
</dbReference>
<dbReference type="InterPro" id="IPR036225">
    <property type="entry name" value="SRP/SRP_N"/>
</dbReference>
<comment type="function">
    <text evidence="9">Involved in targeting and insertion of nascent membrane proteins into the cytoplasmic membrane. Acts as a receptor for the complex formed by the signal recognition particle (SRP) and the ribosome-nascent chain (RNC).</text>
</comment>
<dbReference type="GO" id="GO:0005525">
    <property type="term" value="F:GTP binding"/>
    <property type="evidence" value="ECO:0007669"/>
    <property type="project" value="UniProtKB-UniRule"/>
</dbReference>
<dbReference type="PANTHER" id="PTHR43134:SF1">
    <property type="entry name" value="SIGNAL RECOGNITION PARTICLE RECEPTOR SUBUNIT ALPHA"/>
    <property type="match status" value="1"/>
</dbReference>
<evidence type="ECO:0000256" key="9">
    <source>
        <dbReference type="HAMAP-Rule" id="MF_00920"/>
    </source>
</evidence>
<dbReference type="RefSeq" id="WP_207300066.1">
    <property type="nucleotide sequence ID" value="NZ_CP071444.1"/>
</dbReference>
<keyword evidence="5 9" id="KW-0342">GTP-binding</keyword>
<dbReference type="NCBIfam" id="TIGR00064">
    <property type="entry name" value="ftsY"/>
    <property type="match status" value="1"/>
</dbReference>
<evidence type="ECO:0000256" key="8">
    <source>
        <dbReference type="ARBA" id="ARBA00048027"/>
    </source>
</evidence>
<dbReference type="InterPro" id="IPR004390">
    <property type="entry name" value="SR_rcpt_FtsY"/>
</dbReference>
<dbReference type="FunFam" id="3.40.50.300:FF:000053">
    <property type="entry name" value="Signal recognition particle receptor FtsY"/>
    <property type="match status" value="1"/>
</dbReference>
<dbReference type="SMART" id="SM00382">
    <property type="entry name" value="AAA"/>
    <property type="match status" value="1"/>
</dbReference>
<keyword evidence="4 9" id="KW-0378">Hydrolase</keyword>
<dbReference type="PANTHER" id="PTHR43134">
    <property type="entry name" value="SIGNAL RECOGNITION PARTICLE RECEPTOR SUBUNIT ALPHA"/>
    <property type="match status" value="1"/>
</dbReference>
<keyword evidence="6 9" id="KW-0472">Membrane</keyword>
<dbReference type="Proteomes" id="UP000663499">
    <property type="component" value="Chromosome"/>
</dbReference>
<evidence type="ECO:0000256" key="5">
    <source>
        <dbReference type="ARBA" id="ARBA00023134"/>
    </source>
</evidence>
<evidence type="ECO:0000259" key="10">
    <source>
        <dbReference type="PROSITE" id="PS00300"/>
    </source>
</evidence>
<feature type="binding site" evidence="9">
    <location>
        <begin position="108"/>
        <end position="115"/>
    </location>
    <ligand>
        <name>GTP</name>
        <dbReference type="ChEBI" id="CHEBI:37565"/>
    </ligand>
</feature>
<accession>A0A975AIN7</accession>
<feature type="binding site" evidence="9">
    <location>
        <begin position="254"/>
        <end position="257"/>
    </location>
    <ligand>
        <name>GTP</name>
        <dbReference type="ChEBI" id="CHEBI:37565"/>
    </ligand>
</feature>
<dbReference type="InterPro" id="IPR003593">
    <property type="entry name" value="AAA+_ATPase"/>
</dbReference>
<sequence length="302" mass="33444">MGENIFDKLKKSLEKTKKSFSGKIDQLINYSGVYDEDFFEELEEILILSDIGYESTQRIVEKTREIMTTENITDKQEVKKAIKRVVRDMLTEEGKEELETPAVFLIVGVNGVGKTTSIAKLAKMFKNQGKSVMLAAGDTFRAAAVEQLETWAGRVGVPIIKNAQGADPSSVLYDALQAAKTKQVDVLLCDTAGRLHNKDNLMKELAKMNKIIENNAGHFHVYRYLVLDATSGSNAVNQAQVFHEVTNLNGIILTKLDGSAKGGIVIPIKYMYDIPVRYVGVGEGLDDIQVFEPADFSAILFE</sequence>
<dbReference type="InterPro" id="IPR013822">
    <property type="entry name" value="Signal_recog_particl_SRP54_hlx"/>
</dbReference>
<evidence type="ECO:0000256" key="4">
    <source>
        <dbReference type="ARBA" id="ARBA00022801"/>
    </source>
</evidence>
<dbReference type="PROSITE" id="PS00300">
    <property type="entry name" value="SRP54"/>
    <property type="match status" value="1"/>
</dbReference>
<keyword evidence="2 9" id="KW-0963">Cytoplasm</keyword>
<keyword evidence="3 9" id="KW-0547">Nucleotide-binding</keyword>
<dbReference type="GO" id="GO:0005047">
    <property type="term" value="F:signal recognition particle binding"/>
    <property type="evidence" value="ECO:0007669"/>
    <property type="project" value="TreeGrafter"/>
</dbReference>
<comment type="similarity">
    <text evidence="9">Belongs to the GTP-binding SRP family. FtsY subfamily.</text>
</comment>
<feature type="binding site" evidence="9">
    <location>
        <begin position="190"/>
        <end position="194"/>
    </location>
    <ligand>
        <name>GTP</name>
        <dbReference type="ChEBI" id="CHEBI:37565"/>
    </ligand>
</feature>
<protein>
    <recommendedName>
        <fullName evidence="9">Signal recognition particle receptor FtsY</fullName>
        <shortName evidence="9">SRP receptor</shortName>
        <ecNumber evidence="9">3.6.5.4</ecNumber>
    </recommendedName>
</protein>
<comment type="subunit">
    <text evidence="9">Part of the signal recognition particle protein translocation system, which is composed of SRP and FtsY.</text>
</comment>
<dbReference type="GO" id="GO:0003924">
    <property type="term" value="F:GTPase activity"/>
    <property type="evidence" value="ECO:0007669"/>
    <property type="project" value="UniProtKB-UniRule"/>
</dbReference>
<proteinExistence type="inferred from homology"/>
<dbReference type="InterPro" id="IPR027417">
    <property type="entry name" value="P-loop_NTPase"/>
</dbReference>
<evidence type="ECO:0000256" key="3">
    <source>
        <dbReference type="ARBA" id="ARBA00022741"/>
    </source>
</evidence>
<evidence type="ECO:0000256" key="6">
    <source>
        <dbReference type="ARBA" id="ARBA00023136"/>
    </source>
</evidence>